<name>A0ABX6QMY4_9HYPH</name>
<gene>
    <name evidence="4" type="ORF">FE840_008630</name>
</gene>
<feature type="domain" description="Neurotransmitter-gated ion-channel ligand-binding" evidence="3">
    <location>
        <begin position="39"/>
        <end position="225"/>
    </location>
</feature>
<dbReference type="InterPro" id="IPR006202">
    <property type="entry name" value="Neur_chan_lig-bd"/>
</dbReference>
<reference evidence="4 5" key="1">
    <citation type="submission" date="2020-06" db="EMBL/GenBank/DDBJ databases">
        <title>Genome sequence of Rhizobium sp strain ADMK78.</title>
        <authorList>
            <person name="Rahi P."/>
        </authorList>
    </citation>
    <scope>NUCLEOTIDE SEQUENCE [LARGE SCALE GENOMIC DNA]</scope>
    <source>
        <strain evidence="4 5">ADMK78</strain>
    </source>
</reference>
<dbReference type="RefSeq" id="WP_138285268.1">
    <property type="nucleotide sequence ID" value="NZ_CP058350.1"/>
</dbReference>
<protein>
    <submittedName>
        <fullName evidence="4">Neurotransmitter-gated ion-channel ligand-binding protein</fullName>
    </submittedName>
</protein>
<feature type="transmembrane region" description="Helical" evidence="1">
    <location>
        <begin position="291"/>
        <end position="315"/>
    </location>
</feature>
<dbReference type="InterPro" id="IPR036734">
    <property type="entry name" value="Neur_chan_lig-bd_sf"/>
</dbReference>
<keyword evidence="2" id="KW-0732">Signal</keyword>
<proteinExistence type="predicted"/>
<dbReference type="InterPro" id="IPR006201">
    <property type="entry name" value="Neur_channel"/>
</dbReference>
<feature type="signal peptide" evidence="2">
    <location>
        <begin position="1"/>
        <end position="25"/>
    </location>
</feature>
<keyword evidence="5" id="KW-1185">Reference proteome</keyword>
<dbReference type="PANTHER" id="PTHR18945">
    <property type="entry name" value="NEUROTRANSMITTER GATED ION CHANNEL"/>
    <property type="match status" value="1"/>
</dbReference>
<feature type="chain" id="PRO_5045501676" evidence="2">
    <location>
        <begin position="26"/>
        <end position="355"/>
    </location>
</feature>
<feature type="transmembrane region" description="Helical" evidence="1">
    <location>
        <begin position="336"/>
        <end position="354"/>
    </location>
</feature>
<dbReference type="InterPro" id="IPR038050">
    <property type="entry name" value="Neuro_actylchol_rec"/>
</dbReference>
<dbReference type="Pfam" id="PF02931">
    <property type="entry name" value="Neur_chan_LBD"/>
    <property type="match status" value="1"/>
</dbReference>
<keyword evidence="1" id="KW-0812">Transmembrane</keyword>
<keyword evidence="1" id="KW-0472">Membrane</keyword>
<dbReference type="SUPFAM" id="SSF63712">
    <property type="entry name" value="Nicotinic receptor ligand binding domain-like"/>
    <property type="match status" value="1"/>
</dbReference>
<sequence>MTWHAFRLLLLLLAMVAAGARPLFAEEAAKPLPKGVYLPMAVHLTIRVLNVSRIDETAGEASMMIEVNERWSNPNLAFDPRITGFGRFDYIGAEAEQRLSGMWTPGTLIENQISEARTQSTAMIQRSDGTVTRITRLDADFRIKINMTTFPFDQQKLALSLISPRHSADEVIYVIDDIDRELSTVAIDVSATNWTPESMSVVMERFHGWNAQPFVRVVATAILTRDWQYYVLPIFVPFLAVLSVSVFILWSRDSLIGDKAPITYSALLALAALGFTYESSFPGSISMNSPVAFMVSLGYFYLILVLLIDIVLTYSNYPGRERYPHLEAEIRSNLRLSLPLVFILICLCAALRALA</sequence>
<accession>A0ABX6QMY4</accession>
<keyword evidence="1" id="KW-1133">Transmembrane helix</keyword>
<evidence type="ECO:0000313" key="5">
    <source>
        <dbReference type="Proteomes" id="UP000308530"/>
    </source>
</evidence>
<dbReference type="Gene3D" id="2.70.170.10">
    <property type="entry name" value="Neurotransmitter-gated ion-channel ligand-binding domain"/>
    <property type="match status" value="1"/>
</dbReference>
<feature type="transmembrane region" description="Helical" evidence="1">
    <location>
        <begin position="262"/>
        <end position="279"/>
    </location>
</feature>
<dbReference type="EMBL" id="CP058350">
    <property type="protein sequence ID" value="QLF69602.1"/>
    <property type="molecule type" value="Genomic_DNA"/>
</dbReference>
<evidence type="ECO:0000259" key="3">
    <source>
        <dbReference type="Pfam" id="PF02931"/>
    </source>
</evidence>
<evidence type="ECO:0000313" key="4">
    <source>
        <dbReference type="EMBL" id="QLF69602.1"/>
    </source>
</evidence>
<evidence type="ECO:0000256" key="2">
    <source>
        <dbReference type="SAM" id="SignalP"/>
    </source>
</evidence>
<dbReference type="Gene3D" id="1.20.58.390">
    <property type="entry name" value="Neurotransmitter-gated ion-channel transmembrane domain"/>
    <property type="match status" value="1"/>
</dbReference>
<feature type="transmembrane region" description="Helical" evidence="1">
    <location>
        <begin position="227"/>
        <end position="250"/>
    </location>
</feature>
<evidence type="ECO:0000256" key="1">
    <source>
        <dbReference type="SAM" id="Phobius"/>
    </source>
</evidence>
<dbReference type="Proteomes" id="UP000308530">
    <property type="component" value="Chromosome"/>
</dbReference>
<organism evidence="4 5">
    <name type="scientific">Peteryoungia desertarenae</name>
    <dbReference type="NCBI Taxonomy" id="1813451"/>
    <lineage>
        <taxon>Bacteria</taxon>
        <taxon>Pseudomonadati</taxon>
        <taxon>Pseudomonadota</taxon>
        <taxon>Alphaproteobacteria</taxon>
        <taxon>Hyphomicrobiales</taxon>
        <taxon>Rhizobiaceae</taxon>
        <taxon>Peteryoungia</taxon>
    </lineage>
</organism>